<keyword evidence="2" id="KW-1185">Reference proteome</keyword>
<accession>A0A1R3HI29</accession>
<gene>
    <name evidence="1" type="ORF">COLO4_28830</name>
</gene>
<reference evidence="2" key="1">
    <citation type="submission" date="2013-09" db="EMBL/GenBank/DDBJ databases">
        <title>Corchorus olitorius genome sequencing.</title>
        <authorList>
            <person name="Alam M."/>
            <person name="Haque M.S."/>
            <person name="Islam M.S."/>
            <person name="Emdad E.M."/>
            <person name="Islam M.M."/>
            <person name="Ahmed B."/>
            <person name="Halim A."/>
            <person name="Hossen Q.M.M."/>
            <person name="Hossain M.Z."/>
            <person name="Ahmed R."/>
            <person name="Khan M.M."/>
            <person name="Islam R."/>
            <person name="Rashid M.M."/>
            <person name="Khan S.A."/>
            <person name="Rahman M.S."/>
            <person name="Alam M."/>
            <person name="Yahiya A.S."/>
            <person name="Khan M.S."/>
            <person name="Azam M.S."/>
            <person name="Haque T."/>
            <person name="Lashkar M.Z.H."/>
            <person name="Akhand A.I."/>
            <person name="Morshed G."/>
            <person name="Roy S."/>
            <person name="Uddin K.S."/>
            <person name="Rabeya T."/>
            <person name="Hossain A.S."/>
            <person name="Chowdhury A."/>
            <person name="Snigdha A.R."/>
            <person name="Mortoza M.S."/>
            <person name="Matin S.A."/>
            <person name="Hoque S.M.E."/>
            <person name="Islam M.K."/>
            <person name="Roy D.K."/>
            <person name="Haider R."/>
            <person name="Moosa M.M."/>
            <person name="Elias S.M."/>
            <person name="Hasan A.M."/>
            <person name="Jahan S."/>
            <person name="Shafiuddin M."/>
            <person name="Mahmood N."/>
            <person name="Shommy N.S."/>
        </authorList>
    </citation>
    <scope>NUCLEOTIDE SEQUENCE [LARGE SCALE GENOMIC DNA]</scope>
    <source>
        <strain evidence="2">cv. O-4</strain>
    </source>
</reference>
<proteinExistence type="predicted"/>
<name>A0A1R3HI29_9ROSI</name>
<comment type="caution">
    <text evidence="1">The sequence shown here is derived from an EMBL/GenBank/DDBJ whole genome shotgun (WGS) entry which is preliminary data.</text>
</comment>
<evidence type="ECO:0000313" key="2">
    <source>
        <dbReference type="Proteomes" id="UP000187203"/>
    </source>
</evidence>
<organism evidence="1 2">
    <name type="scientific">Corchorus olitorius</name>
    <dbReference type="NCBI Taxonomy" id="93759"/>
    <lineage>
        <taxon>Eukaryota</taxon>
        <taxon>Viridiplantae</taxon>
        <taxon>Streptophyta</taxon>
        <taxon>Embryophyta</taxon>
        <taxon>Tracheophyta</taxon>
        <taxon>Spermatophyta</taxon>
        <taxon>Magnoliopsida</taxon>
        <taxon>eudicotyledons</taxon>
        <taxon>Gunneridae</taxon>
        <taxon>Pentapetalae</taxon>
        <taxon>rosids</taxon>
        <taxon>malvids</taxon>
        <taxon>Malvales</taxon>
        <taxon>Malvaceae</taxon>
        <taxon>Grewioideae</taxon>
        <taxon>Apeibeae</taxon>
        <taxon>Corchorus</taxon>
    </lineage>
</organism>
<sequence length="113" mass="12498">MLFTVPSTFEPLCLFSDWSLPWPETRNPKLELPFSGGSAVGMTSNSVKFDGLLCGAKKITREDSDCLASSKFFVPCYACLILSAMSTYVFNCLALPLLMTCLAGIELYQYMQL</sequence>
<protein>
    <submittedName>
        <fullName evidence="1">Uncharacterized protein</fullName>
    </submittedName>
</protein>
<dbReference type="EMBL" id="AWUE01020082">
    <property type="protein sequence ID" value="OMO70002.1"/>
    <property type="molecule type" value="Genomic_DNA"/>
</dbReference>
<dbReference type="Proteomes" id="UP000187203">
    <property type="component" value="Unassembled WGS sequence"/>
</dbReference>
<dbReference type="AlphaFoldDB" id="A0A1R3HI29"/>
<evidence type="ECO:0000313" key="1">
    <source>
        <dbReference type="EMBL" id="OMO70002.1"/>
    </source>
</evidence>